<feature type="region of interest" description="Disordered" evidence="7">
    <location>
        <begin position="296"/>
        <end position="319"/>
    </location>
</feature>
<dbReference type="GO" id="GO:0005634">
    <property type="term" value="C:nucleus"/>
    <property type="evidence" value="ECO:0007669"/>
    <property type="project" value="UniProtKB-SubCell"/>
</dbReference>
<keyword evidence="3" id="KW-0238">DNA-binding</keyword>
<dbReference type="PANTHER" id="PTHR31442:SF40">
    <property type="entry name" value="HOMEODOMAIN-LIKE SUPERFAMILY PROTEIN"/>
    <property type="match status" value="1"/>
</dbReference>
<sequence>MPLAAAAATATRRRKRWASIADWGGERWMLSANSETRTIMKGIKHGACDYIVKPVRLEQLRGIWTHVVKNSRTDPRTSIDGGSDDAVQKLPSGDGDEGDKVGANRRKYSKKNKPAVDVAGGHSENTSAQKKPRVQWCGQLHRKFVEAVHQIGIDKAVPKKILEAMNVEGITRENVASHLQKYRIYLRKLIEGTLGNSNSFADETEALWRYLNVPSFITSPSSSNHFTNAGSSSAIRTQTLLPPQPPVHVMSSQKNLSTPRSDMPPLTSNMWFSSSRSCSSYASILRGKILGSSRGIPFEDTPDGEMLAPGNLSSQSPELQSVWAGSASTRSDLQIDNSTQALNGGGASDNSLREGGSTVDQQAVVSDQVNNINAESDGLDDFLAYMVNRRDFINNGDSFIHGDQDFAP</sequence>
<feature type="domain" description="Response regulatory" evidence="8">
    <location>
        <begin position="1"/>
        <end position="68"/>
    </location>
</feature>
<dbReference type="PROSITE" id="PS50110">
    <property type="entry name" value="RESPONSE_REGULATORY"/>
    <property type="match status" value="1"/>
</dbReference>
<dbReference type="Proteomes" id="UP000251960">
    <property type="component" value="Chromosome 6"/>
</dbReference>
<dbReference type="ExpressionAtlas" id="A0A3L6EC59">
    <property type="expression patterns" value="baseline and differential"/>
</dbReference>
<name>A0A3L6EC59_MAIZE</name>
<comment type="subcellular location">
    <subcellularLocation>
        <location evidence="1">Nucleus</location>
    </subcellularLocation>
</comment>
<evidence type="ECO:0000256" key="2">
    <source>
        <dbReference type="ARBA" id="ARBA00023015"/>
    </source>
</evidence>
<dbReference type="InterPro" id="IPR044841">
    <property type="entry name" value="LUX/BOA-like"/>
</dbReference>
<organism evidence="9 10">
    <name type="scientific">Zea mays</name>
    <name type="common">Maize</name>
    <dbReference type="NCBI Taxonomy" id="4577"/>
    <lineage>
        <taxon>Eukaryota</taxon>
        <taxon>Viridiplantae</taxon>
        <taxon>Streptophyta</taxon>
        <taxon>Embryophyta</taxon>
        <taxon>Tracheophyta</taxon>
        <taxon>Spermatophyta</taxon>
        <taxon>Magnoliopsida</taxon>
        <taxon>Liliopsida</taxon>
        <taxon>Poales</taxon>
        <taxon>Poaceae</taxon>
        <taxon>PACMAD clade</taxon>
        <taxon>Panicoideae</taxon>
        <taxon>Andropogonodae</taxon>
        <taxon>Andropogoneae</taxon>
        <taxon>Tripsacinae</taxon>
        <taxon>Zea</taxon>
    </lineage>
</organism>
<dbReference type="InterPro" id="IPR011006">
    <property type="entry name" value="CheY-like_superfamily"/>
</dbReference>
<dbReference type="PANTHER" id="PTHR31442">
    <property type="entry name" value="HOMEODOMAIN-LIKE SUPERFAMILY PROTEIN-RELATED"/>
    <property type="match status" value="1"/>
</dbReference>
<evidence type="ECO:0000313" key="10">
    <source>
        <dbReference type="Proteomes" id="UP000251960"/>
    </source>
</evidence>
<dbReference type="InterPro" id="IPR001789">
    <property type="entry name" value="Sig_transdc_resp-reg_receiver"/>
</dbReference>
<evidence type="ECO:0000256" key="4">
    <source>
        <dbReference type="ARBA" id="ARBA00023163"/>
    </source>
</evidence>
<evidence type="ECO:0000256" key="6">
    <source>
        <dbReference type="PROSITE-ProRule" id="PRU00169"/>
    </source>
</evidence>
<dbReference type="SUPFAM" id="SSF52172">
    <property type="entry name" value="CheY-like"/>
    <property type="match status" value="1"/>
</dbReference>
<evidence type="ECO:0000256" key="5">
    <source>
        <dbReference type="ARBA" id="ARBA00023242"/>
    </source>
</evidence>
<gene>
    <name evidence="9" type="primary">RR24_3</name>
    <name evidence="9" type="ORF">Zm00014a_030050</name>
</gene>
<dbReference type="GO" id="GO:0003700">
    <property type="term" value="F:DNA-binding transcription factor activity"/>
    <property type="evidence" value="ECO:0007669"/>
    <property type="project" value="InterPro"/>
</dbReference>
<dbReference type="NCBIfam" id="TIGR01557">
    <property type="entry name" value="myb_SHAQKYF"/>
    <property type="match status" value="1"/>
</dbReference>
<dbReference type="SUPFAM" id="SSF46689">
    <property type="entry name" value="Homeodomain-like"/>
    <property type="match status" value="1"/>
</dbReference>
<protein>
    <submittedName>
        <fullName evidence="9">Two-component response regulator ORR24</fullName>
    </submittedName>
</protein>
<reference evidence="9 10" key="1">
    <citation type="journal article" date="2018" name="Nat. Genet.">
        <title>Extensive intraspecific gene order and gene structural variations between Mo17 and other maize genomes.</title>
        <authorList>
            <person name="Sun S."/>
            <person name="Zhou Y."/>
            <person name="Chen J."/>
            <person name="Shi J."/>
            <person name="Zhao H."/>
            <person name="Zhao H."/>
            <person name="Song W."/>
            <person name="Zhang M."/>
            <person name="Cui Y."/>
            <person name="Dong X."/>
            <person name="Liu H."/>
            <person name="Ma X."/>
            <person name="Jiao Y."/>
            <person name="Wang B."/>
            <person name="Wei X."/>
            <person name="Stein J.C."/>
            <person name="Glaubitz J.C."/>
            <person name="Lu F."/>
            <person name="Yu G."/>
            <person name="Liang C."/>
            <person name="Fengler K."/>
            <person name="Li B."/>
            <person name="Rafalski A."/>
            <person name="Schnable P.S."/>
            <person name="Ware D.H."/>
            <person name="Buckler E.S."/>
            <person name="Lai J."/>
        </authorList>
    </citation>
    <scope>NUCLEOTIDE SEQUENCE [LARGE SCALE GENOMIC DNA]</scope>
    <source>
        <strain evidence="10">cv. Missouri 17</strain>
        <tissue evidence="9">Seedling</tissue>
    </source>
</reference>
<dbReference type="GO" id="GO:0003677">
    <property type="term" value="F:DNA binding"/>
    <property type="evidence" value="ECO:0007669"/>
    <property type="project" value="UniProtKB-KW"/>
</dbReference>
<dbReference type="Gene3D" id="1.10.10.60">
    <property type="entry name" value="Homeodomain-like"/>
    <property type="match status" value="1"/>
</dbReference>
<dbReference type="AlphaFoldDB" id="A0A3L6EC59"/>
<dbReference type="GO" id="GO:0000160">
    <property type="term" value="P:phosphorelay signal transduction system"/>
    <property type="evidence" value="ECO:0007669"/>
    <property type="project" value="InterPro"/>
</dbReference>
<evidence type="ECO:0000313" key="9">
    <source>
        <dbReference type="EMBL" id="PWZ18360.1"/>
    </source>
</evidence>
<evidence type="ECO:0000259" key="8">
    <source>
        <dbReference type="PROSITE" id="PS50110"/>
    </source>
</evidence>
<evidence type="ECO:0000256" key="7">
    <source>
        <dbReference type="SAM" id="MobiDB-lite"/>
    </source>
</evidence>
<proteinExistence type="predicted"/>
<keyword evidence="2" id="KW-0805">Transcription regulation</keyword>
<evidence type="ECO:0000256" key="3">
    <source>
        <dbReference type="ARBA" id="ARBA00023125"/>
    </source>
</evidence>
<accession>A0A3L6EC59</accession>
<comment type="caution">
    <text evidence="6">Lacks conserved residue(s) required for the propagation of feature annotation.</text>
</comment>
<keyword evidence="5" id="KW-0539">Nucleus</keyword>
<dbReference type="InterPro" id="IPR006447">
    <property type="entry name" value="Myb_dom_plants"/>
</dbReference>
<dbReference type="EMBL" id="NCVQ01000007">
    <property type="protein sequence ID" value="PWZ18360.1"/>
    <property type="molecule type" value="Genomic_DNA"/>
</dbReference>
<comment type="caution">
    <text evidence="9">The sequence shown here is derived from an EMBL/GenBank/DDBJ whole genome shotgun (WGS) entry which is preliminary data.</text>
</comment>
<dbReference type="Gene3D" id="3.40.50.2300">
    <property type="match status" value="1"/>
</dbReference>
<feature type="region of interest" description="Disordered" evidence="7">
    <location>
        <begin position="72"/>
        <end position="132"/>
    </location>
</feature>
<dbReference type="FunFam" id="1.10.10.60:FF:000007">
    <property type="entry name" value="Two-component response regulator"/>
    <property type="match status" value="1"/>
</dbReference>
<dbReference type="InterPro" id="IPR009057">
    <property type="entry name" value="Homeodomain-like_sf"/>
</dbReference>
<evidence type="ECO:0000256" key="1">
    <source>
        <dbReference type="ARBA" id="ARBA00004123"/>
    </source>
</evidence>
<feature type="compositionally biased region" description="Basic residues" evidence="7">
    <location>
        <begin position="103"/>
        <end position="113"/>
    </location>
</feature>
<keyword evidence="4" id="KW-0804">Transcription</keyword>